<sequence length="77" mass="8414">MSAVFGAVFCLDCCLTSVKRYEAQSGDTKSPTDTADTTHEPPNFVVSLSNGHEVHTRCVLIGAEQAPAEWIRPQVHR</sequence>
<accession>A0A183A483</accession>
<evidence type="ECO:0000313" key="2">
    <source>
        <dbReference type="EMBL" id="VDP45922.1"/>
    </source>
</evidence>
<reference evidence="4" key="1">
    <citation type="submission" date="2016-06" db="UniProtKB">
        <authorList>
            <consortium name="WormBaseParasite"/>
        </authorList>
    </citation>
    <scope>IDENTIFICATION</scope>
</reference>
<dbReference type="OrthoDB" id="1923006at2759"/>
<dbReference type="Proteomes" id="UP000272942">
    <property type="component" value="Unassembled WGS sequence"/>
</dbReference>
<dbReference type="WBParaSite" id="ECPE_0000176801-mRNA-1">
    <property type="protein sequence ID" value="ECPE_0000176801-mRNA-1"/>
    <property type="gene ID" value="ECPE_0000176801"/>
</dbReference>
<keyword evidence="3" id="KW-1185">Reference proteome</keyword>
<dbReference type="EMBL" id="UZAN01014829">
    <property type="protein sequence ID" value="VDP45922.1"/>
    <property type="molecule type" value="Genomic_DNA"/>
</dbReference>
<gene>
    <name evidence="2" type="ORF">ECPE_LOCUS1768</name>
</gene>
<evidence type="ECO:0000313" key="3">
    <source>
        <dbReference type="Proteomes" id="UP000272942"/>
    </source>
</evidence>
<evidence type="ECO:0000256" key="1">
    <source>
        <dbReference type="SAM" id="MobiDB-lite"/>
    </source>
</evidence>
<reference evidence="2 3" key="2">
    <citation type="submission" date="2018-11" db="EMBL/GenBank/DDBJ databases">
        <authorList>
            <consortium name="Pathogen Informatics"/>
        </authorList>
    </citation>
    <scope>NUCLEOTIDE SEQUENCE [LARGE SCALE GENOMIC DNA]</scope>
    <source>
        <strain evidence="2 3">Egypt</strain>
    </source>
</reference>
<organism evidence="4">
    <name type="scientific">Echinostoma caproni</name>
    <dbReference type="NCBI Taxonomy" id="27848"/>
    <lineage>
        <taxon>Eukaryota</taxon>
        <taxon>Metazoa</taxon>
        <taxon>Spiralia</taxon>
        <taxon>Lophotrochozoa</taxon>
        <taxon>Platyhelminthes</taxon>
        <taxon>Trematoda</taxon>
        <taxon>Digenea</taxon>
        <taxon>Plagiorchiida</taxon>
        <taxon>Echinostomata</taxon>
        <taxon>Echinostomatoidea</taxon>
        <taxon>Echinostomatidae</taxon>
        <taxon>Echinostoma</taxon>
    </lineage>
</organism>
<feature type="compositionally biased region" description="Polar residues" evidence="1">
    <location>
        <begin position="25"/>
        <end position="35"/>
    </location>
</feature>
<dbReference type="AlphaFoldDB" id="A0A183A483"/>
<name>A0A183A483_9TREM</name>
<protein>
    <submittedName>
        <fullName evidence="4">Ig-like domain-containing protein</fullName>
    </submittedName>
</protein>
<evidence type="ECO:0000313" key="4">
    <source>
        <dbReference type="WBParaSite" id="ECPE_0000176801-mRNA-1"/>
    </source>
</evidence>
<proteinExistence type="predicted"/>
<feature type="region of interest" description="Disordered" evidence="1">
    <location>
        <begin position="22"/>
        <end position="41"/>
    </location>
</feature>